<sequence length="80" mass="8827">MRPSGTGPAGDPPFEDRLADFYSPAVSLSRLRPRADGGQAPPDLLLRVLEPPEVRVRHIPLVDLLRKPYRELGDDGSQEP</sequence>
<name>A0A841DA42_PLAVE</name>
<dbReference type="EMBL" id="JACHJJ010000011">
    <property type="protein sequence ID" value="MBB5964256.1"/>
    <property type="molecule type" value="Genomic_DNA"/>
</dbReference>
<evidence type="ECO:0000313" key="1">
    <source>
        <dbReference type="EMBL" id="MBB5964256.1"/>
    </source>
</evidence>
<dbReference type="Proteomes" id="UP000562352">
    <property type="component" value="Unassembled WGS sequence"/>
</dbReference>
<dbReference type="AlphaFoldDB" id="A0A841DA42"/>
<gene>
    <name evidence="1" type="ORF">FHS22_003540</name>
</gene>
<comment type="caution">
    <text evidence="1">The sequence shown here is derived from an EMBL/GenBank/DDBJ whole genome shotgun (WGS) entry which is preliminary data.</text>
</comment>
<evidence type="ECO:0000313" key="2">
    <source>
        <dbReference type="Proteomes" id="UP000562352"/>
    </source>
</evidence>
<keyword evidence="2" id="KW-1185">Reference proteome</keyword>
<protein>
    <submittedName>
        <fullName evidence="1">Uncharacterized protein</fullName>
    </submittedName>
</protein>
<reference evidence="1 2" key="1">
    <citation type="submission" date="2020-08" db="EMBL/GenBank/DDBJ databases">
        <title>Genomic Encyclopedia of Type Strains, Phase III (KMG-III): the genomes of soil and plant-associated and newly described type strains.</title>
        <authorList>
            <person name="Whitman W."/>
        </authorList>
    </citation>
    <scope>NUCLEOTIDE SEQUENCE [LARGE SCALE GENOMIC DNA]</scope>
    <source>
        <strain evidence="1 2">CECT 3303</strain>
    </source>
</reference>
<accession>A0A841DA42</accession>
<organism evidence="1 2">
    <name type="scientific">Planomonospora venezuelensis</name>
    <dbReference type="NCBI Taxonomy" id="1999"/>
    <lineage>
        <taxon>Bacteria</taxon>
        <taxon>Bacillati</taxon>
        <taxon>Actinomycetota</taxon>
        <taxon>Actinomycetes</taxon>
        <taxon>Streptosporangiales</taxon>
        <taxon>Streptosporangiaceae</taxon>
        <taxon>Planomonospora</taxon>
    </lineage>
</organism>
<dbReference type="RefSeq" id="WP_184942964.1">
    <property type="nucleotide sequence ID" value="NZ_BAAAWZ010000001.1"/>
</dbReference>
<proteinExistence type="predicted"/>